<dbReference type="AlphaFoldDB" id="A0A061AWC8"/>
<feature type="region of interest" description="Disordered" evidence="1">
    <location>
        <begin position="107"/>
        <end position="127"/>
    </location>
</feature>
<reference evidence="2" key="1">
    <citation type="journal article" date="2014" name="Genome Announc.">
        <title>Genome sequence of the yeast Cyberlindnera fabianii (Hansenula fabianii).</title>
        <authorList>
            <person name="Freel K.C."/>
            <person name="Sarilar V."/>
            <person name="Neuveglise C."/>
            <person name="Devillers H."/>
            <person name="Friedrich A."/>
            <person name="Schacherer J."/>
        </authorList>
    </citation>
    <scope>NUCLEOTIDE SEQUENCE</scope>
    <source>
        <strain evidence="2">YJS4271</strain>
    </source>
</reference>
<organism evidence="2">
    <name type="scientific">Cyberlindnera fabianii</name>
    <name type="common">Yeast</name>
    <name type="synonym">Hansenula fabianii</name>
    <dbReference type="NCBI Taxonomy" id="36022"/>
    <lineage>
        <taxon>Eukaryota</taxon>
        <taxon>Fungi</taxon>
        <taxon>Dikarya</taxon>
        <taxon>Ascomycota</taxon>
        <taxon>Saccharomycotina</taxon>
        <taxon>Saccharomycetes</taxon>
        <taxon>Phaffomycetales</taxon>
        <taxon>Phaffomycetaceae</taxon>
        <taxon>Cyberlindnera</taxon>
    </lineage>
</organism>
<accession>A0A061AWC8</accession>
<feature type="compositionally biased region" description="Polar residues" evidence="1">
    <location>
        <begin position="114"/>
        <end position="125"/>
    </location>
</feature>
<sequence>MRWRTGHRPPATCHPGSNGSGWHKCMTVQDSVWCATCFSGHHALVVCGVPCSPTRLVESNFPARRRSRTKKSTAPLSASLCFQEWLGHLDIGRQLGWCVGRRIGVRRSRPSPGSKPTSTTVTAHNSEQDTAELPTWFTTNLVLVHRDTRYVLSPLERTLRSHRPIKASRTDAGCRVVS</sequence>
<gene>
    <name evidence="2" type="ORF">CYFA0S_03e06359g</name>
</gene>
<name>A0A061AWC8_CYBFA</name>
<dbReference type="EMBL" id="LK052888">
    <property type="protein sequence ID" value="CDR39713.1"/>
    <property type="molecule type" value="Genomic_DNA"/>
</dbReference>
<evidence type="ECO:0000256" key="1">
    <source>
        <dbReference type="SAM" id="MobiDB-lite"/>
    </source>
</evidence>
<protein>
    <submittedName>
        <fullName evidence="2">CYFA0S03e06359g1_1</fullName>
    </submittedName>
</protein>
<proteinExistence type="predicted"/>
<evidence type="ECO:0000313" key="2">
    <source>
        <dbReference type="EMBL" id="CDR39713.1"/>
    </source>
</evidence>